<feature type="domain" description="KNTC1 first ARM-repeats" evidence="1">
    <location>
        <begin position="12"/>
        <end position="118"/>
    </location>
</feature>
<reference evidence="2" key="1">
    <citation type="journal article" date="2016" name="Nat. Commun.">
        <title>The channel catfish genome sequence provides insights into the evolution of scale formation in teleosts.</title>
        <authorList>
            <person name="Liu Z."/>
            <person name="Liu S."/>
            <person name="Yao J."/>
            <person name="Bao L."/>
            <person name="Zhang J."/>
            <person name="Li Y."/>
            <person name="Jiang C."/>
            <person name="Sun L."/>
            <person name="Wang R."/>
            <person name="Zhang Y."/>
            <person name="Zhou T."/>
            <person name="Zeng Q."/>
            <person name="Fu Q."/>
            <person name="Gao S."/>
            <person name="Li N."/>
            <person name="Koren S."/>
            <person name="Jiang Y."/>
            <person name="Zimin A."/>
            <person name="Xu P."/>
            <person name="Phillippy A.M."/>
            <person name="Geng X."/>
            <person name="Song L."/>
            <person name="Sun F."/>
            <person name="Li C."/>
            <person name="Wang X."/>
            <person name="Chen A."/>
            <person name="Jin Y."/>
            <person name="Yuan Z."/>
            <person name="Yang Y."/>
            <person name="Tan S."/>
            <person name="Peatman E."/>
            <person name="Lu J."/>
            <person name="Qin Z."/>
            <person name="Dunham R."/>
            <person name="Li Z."/>
            <person name="Sonstegard T."/>
            <person name="Feng J."/>
            <person name="Danzmann R.G."/>
            <person name="Schroeder S."/>
            <person name="Scheffler B."/>
            <person name="Duke M.V."/>
            <person name="Ballard L."/>
            <person name="Kucuktas H."/>
            <person name="Kaltenboeck L."/>
            <person name="Liu H."/>
            <person name="Armbruster J."/>
            <person name="Xie Y."/>
            <person name="Kirby M.L."/>
            <person name="Tian Y."/>
            <person name="Flanagan M.E."/>
            <person name="Mu W."/>
            <person name="Waldbieser G.C."/>
        </authorList>
    </citation>
    <scope>NUCLEOTIDE SEQUENCE [LARGE SCALE GENOMIC DNA]</scope>
    <source>
        <strain evidence="2">SDA103</strain>
    </source>
</reference>
<accession>A0A9F7R8C0</accession>
<dbReference type="PANTHER" id="PTHR15688">
    <property type="entry name" value="KINETOCHORE-ASSOCIATED PROTEIN 1"/>
    <property type="match status" value="1"/>
</dbReference>
<dbReference type="Pfam" id="PF24520">
    <property type="entry name" value="ARM_KNTC1_1st"/>
    <property type="match status" value="1"/>
</dbReference>
<dbReference type="GO" id="GO:0031267">
    <property type="term" value="F:small GTPase binding"/>
    <property type="evidence" value="ECO:0007669"/>
    <property type="project" value="TreeGrafter"/>
</dbReference>
<dbReference type="AlphaFoldDB" id="A0A9F7R8C0"/>
<keyword evidence="2" id="KW-1185">Reference proteome</keyword>
<dbReference type="GO" id="GO:0007094">
    <property type="term" value="P:mitotic spindle assembly checkpoint signaling"/>
    <property type="evidence" value="ECO:0007669"/>
    <property type="project" value="TreeGrafter"/>
</dbReference>
<evidence type="ECO:0000259" key="1">
    <source>
        <dbReference type="Pfam" id="PF24520"/>
    </source>
</evidence>
<dbReference type="GeneID" id="128628964"/>
<dbReference type="GO" id="GO:0005737">
    <property type="term" value="C:cytoplasm"/>
    <property type="evidence" value="ECO:0007669"/>
    <property type="project" value="TreeGrafter"/>
</dbReference>
<protein>
    <submittedName>
        <fullName evidence="3">Kinetochore-associated protein 1-like</fullName>
    </submittedName>
</protein>
<dbReference type="OrthoDB" id="343783at2759"/>
<dbReference type="PANTHER" id="PTHR15688:SF1">
    <property type="entry name" value="KINETOCHORE-ASSOCIATED PROTEIN 1"/>
    <property type="match status" value="1"/>
</dbReference>
<dbReference type="GO" id="GO:1903394">
    <property type="term" value="P:protein localization to kinetochore involved in kinetochore assembly"/>
    <property type="evidence" value="ECO:0007669"/>
    <property type="project" value="TreeGrafter"/>
</dbReference>
<dbReference type="GO" id="GO:0005828">
    <property type="term" value="C:kinetochore microtubule"/>
    <property type="evidence" value="ECO:0007669"/>
    <property type="project" value="TreeGrafter"/>
</dbReference>
<dbReference type="Proteomes" id="UP000221080">
    <property type="component" value="Chromosome 22"/>
</dbReference>
<gene>
    <name evidence="3" type="primary">LOC128628964</name>
</gene>
<dbReference type="GO" id="GO:0000070">
    <property type="term" value="P:mitotic sister chromatid segregation"/>
    <property type="evidence" value="ECO:0007669"/>
    <property type="project" value="TreeGrafter"/>
</dbReference>
<dbReference type="GO" id="GO:1990423">
    <property type="term" value="C:RZZ complex"/>
    <property type="evidence" value="ECO:0007669"/>
    <property type="project" value="TreeGrafter"/>
</dbReference>
<dbReference type="KEGG" id="ipu:128628964"/>
<name>A0A9F7R8C0_ICTPU</name>
<dbReference type="RefSeq" id="XP_053530637.1">
    <property type="nucleotide sequence ID" value="XM_053674662.1"/>
</dbReference>
<proteinExistence type="predicted"/>
<evidence type="ECO:0000313" key="2">
    <source>
        <dbReference type="Proteomes" id="UP000221080"/>
    </source>
</evidence>
<organism evidence="2 3">
    <name type="scientific">Ictalurus punctatus</name>
    <name type="common">Channel catfish</name>
    <name type="synonym">Silurus punctatus</name>
    <dbReference type="NCBI Taxonomy" id="7998"/>
    <lineage>
        <taxon>Eukaryota</taxon>
        <taxon>Metazoa</taxon>
        <taxon>Chordata</taxon>
        <taxon>Craniata</taxon>
        <taxon>Vertebrata</taxon>
        <taxon>Euteleostomi</taxon>
        <taxon>Actinopterygii</taxon>
        <taxon>Neopterygii</taxon>
        <taxon>Teleostei</taxon>
        <taxon>Ostariophysi</taxon>
        <taxon>Siluriformes</taxon>
        <taxon>Ictaluridae</taxon>
        <taxon>Ictalurus</taxon>
    </lineage>
</organism>
<dbReference type="InterPro" id="IPR052802">
    <property type="entry name" value="KNTC1"/>
</dbReference>
<evidence type="ECO:0000313" key="3">
    <source>
        <dbReference type="RefSeq" id="XP_053530637.1"/>
    </source>
</evidence>
<sequence>MLNYAGSRFPSSHIQSALAKLATFCGLYGSDKFNGVSWIEFLNSRDYLKKILALLREGNLSRAQYLWFRHEAEFVSEFNEKSMQALLSSIPSDVPSQELCIWLKGVVVPFMWRVLPKGQG</sequence>
<dbReference type="InterPro" id="IPR055403">
    <property type="entry name" value="ARM_KNTC1_1st"/>
</dbReference>
<reference evidence="3" key="2">
    <citation type="submission" date="2025-08" db="UniProtKB">
        <authorList>
            <consortium name="RefSeq"/>
        </authorList>
    </citation>
    <scope>IDENTIFICATION</scope>
    <source>
        <tissue evidence="3">Blood</tissue>
    </source>
</reference>